<dbReference type="PRINTS" id="PR00081">
    <property type="entry name" value="GDHRDH"/>
</dbReference>
<dbReference type="InterPro" id="IPR020904">
    <property type="entry name" value="Sc_DH/Rdtase_CS"/>
</dbReference>
<evidence type="ECO:0000256" key="1">
    <source>
        <dbReference type="ARBA" id="ARBA00006484"/>
    </source>
</evidence>
<dbReference type="NCBIfam" id="NF005861">
    <property type="entry name" value="PRK07791.1"/>
    <property type="match status" value="1"/>
</dbReference>
<dbReference type="PRINTS" id="PR00080">
    <property type="entry name" value="SDRFAMILY"/>
</dbReference>
<feature type="domain" description="Ketoreductase" evidence="4">
    <location>
        <begin position="7"/>
        <end position="205"/>
    </location>
</feature>
<dbReference type="PROSITE" id="PS00061">
    <property type="entry name" value="ADH_SHORT"/>
    <property type="match status" value="1"/>
</dbReference>
<dbReference type="OrthoDB" id="9808187at2"/>
<dbReference type="EMBL" id="JACHWS010000004">
    <property type="protein sequence ID" value="MBB3039699.1"/>
    <property type="molecule type" value="Genomic_DNA"/>
</dbReference>
<keyword evidence="6" id="KW-1185">Reference proteome</keyword>
<evidence type="ECO:0000256" key="2">
    <source>
        <dbReference type="ARBA" id="ARBA00023002"/>
    </source>
</evidence>
<dbReference type="PANTHER" id="PTHR45024:SF2">
    <property type="entry name" value="SCP2 DOMAIN-CONTAINING PROTEIN"/>
    <property type="match status" value="1"/>
</dbReference>
<dbReference type="Gene3D" id="3.40.50.720">
    <property type="entry name" value="NAD(P)-binding Rossmann-like Domain"/>
    <property type="match status" value="1"/>
</dbReference>
<dbReference type="Proteomes" id="UP000567922">
    <property type="component" value="Unassembled WGS sequence"/>
</dbReference>
<comment type="caution">
    <text evidence="5">The sequence shown here is derived from an EMBL/GenBank/DDBJ whole genome shotgun (WGS) entry which is preliminary data.</text>
</comment>
<comment type="similarity">
    <text evidence="1 3">Belongs to the short-chain dehydrogenases/reductases (SDR) family.</text>
</comment>
<dbReference type="AlphaFoldDB" id="A0A839RTL6"/>
<reference evidence="5 6" key="1">
    <citation type="submission" date="2020-08" db="EMBL/GenBank/DDBJ databases">
        <title>Sequencing the genomes of 1000 actinobacteria strains.</title>
        <authorList>
            <person name="Klenk H.-P."/>
        </authorList>
    </citation>
    <scope>NUCLEOTIDE SEQUENCE [LARGE SCALE GENOMIC DNA]</scope>
    <source>
        <strain evidence="5 6">DSM 45258</strain>
    </source>
</reference>
<dbReference type="SUPFAM" id="SSF51735">
    <property type="entry name" value="NAD(P)-binding Rossmann-fold domains"/>
    <property type="match status" value="1"/>
</dbReference>
<dbReference type="InterPro" id="IPR057326">
    <property type="entry name" value="KR_dom"/>
</dbReference>
<dbReference type="PANTHER" id="PTHR45024">
    <property type="entry name" value="DEHYDROGENASES, SHORT CHAIN"/>
    <property type="match status" value="1"/>
</dbReference>
<organism evidence="5 6">
    <name type="scientific">Hoyosella altamirensis</name>
    <dbReference type="NCBI Taxonomy" id="616997"/>
    <lineage>
        <taxon>Bacteria</taxon>
        <taxon>Bacillati</taxon>
        <taxon>Actinomycetota</taxon>
        <taxon>Actinomycetes</taxon>
        <taxon>Mycobacteriales</taxon>
        <taxon>Hoyosellaceae</taxon>
        <taxon>Hoyosella</taxon>
    </lineage>
</organism>
<name>A0A839RTL6_9ACTN</name>
<accession>A0A839RTL6</accession>
<dbReference type="GO" id="GO:0016491">
    <property type="term" value="F:oxidoreductase activity"/>
    <property type="evidence" value="ECO:0007669"/>
    <property type="project" value="UniProtKB-KW"/>
</dbReference>
<proteinExistence type="inferred from homology"/>
<protein>
    <submittedName>
        <fullName evidence="5">NAD(P)-dependent dehydrogenase (Short-subunit alcohol dehydrogenase family)</fullName>
    </submittedName>
</protein>
<dbReference type="InterPro" id="IPR051687">
    <property type="entry name" value="Peroxisomal_Beta-Oxidation"/>
</dbReference>
<dbReference type="RefSeq" id="WP_064438306.1">
    <property type="nucleotide sequence ID" value="NZ_BDDI01000001.1"/>
</dbReference>
<gene>
    <name evidence="5" type="ORF">FHU29_004187</name>
</gene>
<evidence type="ECO:0000259" key="4">
    <source>
        <dbReference type="SMART" id="SM00822"/>
    </source>
</evidence>
<evidence type="ECO:0000313" key="5">
    <source>
        <dbReference type="EMBL" id="MBB3039699.1"/>
    </source>
</evidence>
<evidence type="ECO:0000313" key="6">
    <source>
        <dbReference type="Proteomes" id="UP000567922"/>
    </source>
</evidence>
<dbReference type="InterPro" id="IPR002347">
    <property type="entry name" value="SDR_fam"/>
</dbReference>
<dbReference type="InterPro" id="IPR036291">
    <property type="entry name" value="NAD(P)-bd_dom_sf"/>
</dbReference>
<sequence length="289" mass="29634">MGSLEGRVAIITGAGRGIGREHALLFAREGASVVVNDLGGANDGTGTDAGPAQQVVNEITAAGGKAVANTNNVATWDGAAEMVEQAIDEFGRLDVLVNNAGILRDAYLAGMEENQWDAVIAVHLKGHAAPLRHAAAYWKAQTKAGNQVNGAVINTSSASGTFMPNAGQSNYGAAKAGIAALTLVAADELDRFGVRVNAIAPIARTRLTLATPGMGALFAEEVPEGEFDAFSPANISPLVARLASAECKLTGKVYAVQGGAITELQGWSAGETIEAEGPWTVTELAERLG</sequence>
<evidence type="ECO:0000256" key="3">
    <source>
        <dbReference type="RuleBase" id="RU000363"/>
    </source>
</evidence>
<dbReference type="SMART" id="SM00822">
    <property type="entry name" value="PKS_KR"/>
    <property type="match status" value="1"/>
</dbReference>
<keyword evidence="2" id="KW-0560">Oxidoreductase</keyword>
<dbReference type="Pfam" id="PF00106">
    <property type="entry name" value="adh_short"/>
    <property type="match status" value="1"/>
</dbReference>